<reference evidence="2 3" key="1">
    <citation type="submission" date="2024-04" db="EMBL/GenBank/DDBJ databases">
        <title>Tritrichomonas musculus Genome.</title>
        <authorList>
            <person name="Alves-Ferreira E."/>
            <person name="Grigg M."/>
            <person name="Lorenzi H."/>
            <person name="Galac M."/>
        </authorList>
    </citation>
    <scope>NUCLEOTIDE SEQUENCE [LARGE SCALE GENOMIC DNA]</scope>
    <source>
        <strain evidence="2 3">EAF2021</strain>
    </source>
</reference>
<dbReference type="PANTHER" id="PTHR12000:SF42">
    <property type="entry name" value="LEGUMAIN"/>
    <property type="match status" value="1"/>
</dbReference>
<sequence>MFLYLLGFASCAQYAFLYAGSSYFYNYRHQADIFTIYNQLLARGFTTSNIALYAYDDIATDFDNPFKGQVFHTVDHKTNVYPGSDAINVKKQGVTDQAFYDAITNLPTTNNDYVFIYYDNHGGPGILGTPNGYEINADKLAEAFNTASSSNLYKQCLFLIEACYSGSVAEVFTAPNLATITAANNQESSYAAVYDSEIGTYLSNEFTNYFIAIIDENPSISVGELYETLKKETQQSHVCYYGDESIQSVALSTFIGTPTKFLSHKVDKSNLNLVKPHEATIKSLQFFSEHEKAYIRSRARLQLLRLKTQSKKLQIMLDLLVKYVDPKNYEKIMNDTESKITPTYFEVLRVFSKKFGEMNPDDYGRLNVLKALAATHSKAEIIQGIFAVIL</sequence>
<name>A0ABR2GX70_9EUKA</name>
<dbReference type="InterPro" id="IPR029030">
    <property type="entry name" value="Caspase-like_dom_sf"/>
</dbReference>
<accession>A0ABR2GX70</accession>
<dbReference type="PRINTS" id="PR00776">
    <property type="entry name" value="HEMOGLOBNASE"/>
</dbReference>
<evidence type="ECO:0000313" key="3">
    <source>
        <dbReference type="Proteomes" id="UP001470230"/>
    </source>
</evidence>
<comment type="similarity">
    <text evidence="1">Belongs to the peptidase C13 family.</text>
</comment>
<evidence type="ECO:0008006" key="4">
    <source>
        <dbReference type="Google" id="ProtNLM"/>
    </source>
</evidence>
<organism evidence="2 3">
    <name type="scientific">Tritrichomonas musculus</name>
    <dbReference type="NCBI Taxonomy" id="1915356"/>
    <lineage>
        <taxon>Eukaryota</taxon>
        <taxon>Metamonada</taxon>
        <taxon>Parabasalia</taxon>
        <taxon>Tritrichomonadida</taxon>
        <taxon>Tritrichomonadidae</taxon>
        <taxon>Tritrichomonas</taxon>
    </lineage>
</organism>
<dbReference type="Gene3D" id="3.40.50.1460">
    <property type="match status" value="1"/>
</dbReference>
<dbReference type="EMBL" id="JAPFFF010000055">
    <property type="protein sequence ID" value="KAK8838522.1"/>
    <property type="molecule type" value="Genomic_DNA"/>
</dbReference>
<dbReference type="Proteomes" id="UP001470230">
    <property type="component" value="Unassembled WGS sequence"/>
</dbReference>
<proteinExistence type="inferred from homology"/>
<evidence type="ECO:0000256" key="1">
    <source>
        <dbReference type="ARBA" id="ARBA00009941"/>
    </source>
</evidence>
<dbReference type="Pfam" id="PF01650">
    <property type="entry name" value="Peptidase_C13"/>
    <property type="match status" value="1"/>
</dbReference>
<dbReference type="SUPFAM" id="SSF52129">
    <property type="entry name" value="Caspase-like"/>
    <property type="match status" value="1"/>
</dbReference>
<dbReference type="PANTHER" id="PTHR12000">
    <property type="entry name" value="HEMOGLOBINASE FAMILY MEMBER"/>
    <property type="match status" value="1"/>
</dbReference>
<comment type="caution">
    <text evidence="2">The sequence shown here is derived from an EMBL/GenBank/DDBJ whole genome shotgun (WGS) entry which is preliminary data.</text>
</comment>
<protein>
    <recommendedName>
        <fullName evidence="4">Clan CD, family C13, asparaginyl endopeptidase-like cysteine peptidase</fullName>
    </recommendedName>
</protein>
<evidence type="ECO:0000313" key="2">
    <source>
        <dbReference type="EMBL" id="KAK8838522.1"/>
    </source>
</evidence>
<dbReference type="InterPro" id="IPR001096">
    <property type="entry name" value="Peptidase_C13"/>
</dbReference>
<gene>
    <name evidence="2" type="ORF">M9Y10_033150</name>
</gene>
<keyword evidence="3" id="KW-1185">Reference proteome</keyword>